<reference evidence="2" key="1">
    <citation type="journal article" date="2014" name="Int. J. Syst. Evol. Microbiol.">
        <title>Complete genome sequence of Corynebacterium casei LMG S-19264T (=DSM 44701T), isolated from a smear-ripened cheese.</title>
        <authorList>
            <consortium name="US DOE Joint Genome Institute (JGI-PGF)"/>
            <person name="Walter F."/>
            <person name="Albersmeier A."/>
            <person name="Kalinowski J."/>
            <person name="Ruckert C."/>
        </authorList>
    </citation>
    <scope>NUCLEOTIDE SEQUENCE</scope>
    <source>
        <strain evidence="2">CGMCC 1.15290</strain>
    </source>
</reference>
<evidence type="ECO:0000256" key="1">
    <source>
        <dbReference type="SAM" id="SignalP"/>
    </source>
</evidence>
<reference evidence="2" key="2">
    <citation type="submission" date="2020-09" db="EMBL/GenBank/DDBJ databases">
        <authorList>
            <person name="Sun Q."/>
            <person name="Zhou Y."/>
        </authorList>
    </citation>
    <scope>NUCLEOTIDE SEQUENCE</scope>
    <source>
        <strain evidence="2">CGMCC 1.15290</strain>
    </source>
</reference>
<organism evidence="2 3">
    <name type="scientific">Filimonas zeae</name>
    <dbReference type="NCBI Taxonomy" id="1737353"/>
    <lineage>
        <taxon>Bacteria</taxon>
        <taxon>Pseudomonadati</taxon>
        <taxon>Bacteroidota</taxon>
        <taxon>Chitinophagia</taxon>
        <taxon>Chitinophagales</taxon>
        <taxon>Chitinophagaceae</taxon>
        <taxon>Filimonas</taxon>
    </lineage>
</organism>
<dbReference type="AlphaFoldDB" id="A0A917MTC0"/>
<evidence type="ECO:0000313" key="3">
    <source>
        <dbReference type="Proteomes" id="UP000627292"/>
    </source>
</evidence>
<gene>
    <name evidence="2" type="ORF">GCM10011379_06110</name>
</gene>
<protein>
    <recommendedName>
        <fullName evidence="4">DUF4249 domain-containing protein</fullName>
    </recommendedName>
</protein>
<dbReference type="PROSITE" id="PS51257">
    <property type="entry name" value="PROKAR_LIPOPROTEIN"/>
    <property type="match status" value="1"/>
</dbReference>
<sequence length="261" mass="29024">MKTKNILYTLFNGVLLLTLAACSKQGTLLYNANVLTVSVKGYNGDKEPLEVTVDTVQLMEFSNGAFDARQVYVFPNGQQNARLTIREKATGKVVMEKDLKKEDTPVSISFFYMDGKVSDMPELPSVEEGKLKLTYMFKPTITGYTQPVDIVLGKYYFTPKVFEEITRIKNVKPYEFTAPVTLSTFSTASQPYNGQNTSVLFLVYVYKAGTNEFYTQGSAYTFNATSSTAPKPASSAAASKLYIFSELPSGSVMRFNKDLEL</sequence>
<accession>A0A917MTC0</accession>
<dbReference type="RefSeq" id="WP_188950502.1">
    <property type="nucleotide sequence ID" value="NZ_BMIB01000001.1"/>
</dbReference>
<proteinExistence type="predicted"/>
<evidence type="ECO:0008006" key="4">
    <source>
        <dbReference type="Google" id="ProtNLM"/>
    </source>
</evidence>
<keyword evidence="3" id="KW-1185">Reference proteome</keyword>
<evidence type="ECO:0000313" key="2">
    <source>
        <dbReference type="EMBL" id="GGH59390.1"/>
    </source>
</evidence>
<dbReference type="Proteomes" id="UP000627292">
    <property type="component" value="Unassembled WGS sequence"/>
</dbReference>
<feature type="signal peptide" evidence="1">
    <location>
        <begin position="1"/>
        <end position="23"/>
    </location>
</feature>
<dbReference type="EMBL" id="BMIB01000001">
    <property type="protein sequence ID" value="GGH59390.1"/>
    <property type="molecule type" value="Genomic_DNA"/>
</dbReference>
<comment type="caution">
    <text evidence="2">The sequence shown here is derived from an EMBL/GenBank/DDBJ whole genome shotgun (WGS) entry which is preliminary data.</text>
</comment>
<feature type="chain" id="PRO_5038102678" description="DUF4249 domain-containing protein" evidence="1">
    <location>
        <begin position="24"/>
        <end position="261"/>
    </location>
</feature>
<name>A0A917MTC0_9BACT</name>
<keyword evidence="1" id="KW-0732">Signal</keyword>